<proteinExistence type="predicted"/>
<evidence type="ECO:0000313" key="5">
    <source>
        <dbReference type="Proteomes" id="UP001150266"/>
    </source>
</evidence>
<comment type="caution">
    <text evidence="4">The sequence shown here is derived from an EMBL/GenBank/DDBJ whole genome shotgun (WGS) entry which is preliminary data.</text>
</comment>
<keyword evidence="2" id="KW-0808">Transferase</keyword>
<dbReference type="CDD" id="cd03784">
    <property type="entry name" value="GT1_Gtf-like"/>
    <property type="match status" value="1"/>
</dbReference>
<accession>A0A9W9AN33</accession>
<dbReference type="Pfam" id="PF06722">
    <property type="entry name" value="EryCIII-like_C"/>
    <property type="match status" value="1"/>
</dbReference>
<organism evidence="4 5">
    <name type="scientific">Lentinula aciculospora</name>
    <dbReference type="NCBI Taxonomy" id="153920"/>
    <lineage>
        <taxon>Eukaryota</taxon>
        <taxon>Fungi</taxon>
        <taxon>Dikarya</taxon>
        <taxon>Basidiomycota</taxon>
        <taxon>Agaricomycotina</taxon>
        <taxon>Agaricomycetes</taxon>
        <taxon>Agaricomycetidae</taxon>
        <taxon>Agaricales</taxon>
        <taxon>Marasmiineae</taxon>
        <taxon>Omphalotaceae</taxon>
        <taxon>Lentinula</taxon>
    </lineage>
</organism>
<dbReference type="AlphaFoldDB" id="A0A9W9AN33"/>
<protein>
    <recommendedName>
        <fullName evidence="3">Erythromycin biosynthesis protein CIII-like C-terminal domain-containing protein</fullName>
    </recommendedName>
</protein>
<dbReference type="InterPro" id="IPR002213">
    <property type="entry name" value="UDP_glucos_trans"/>
</dbReference>
<dbReference type="Gene3D" id="3.40.50.2000">
    <property type="entry name" value="Glycogen Phosphorylase B"/>
    <property type="match status" value="2"/>
</dbReference>
<name>A0A9W9AN33_9AGAR</name>
<evidence type="ECO:0000256" key="2">
    <source>
        <dbReference type="ARBA" id="ARBA00022679"/>
    </source>
</evidence>
<feature type="domain" description="Erythromycin biosynthesis protein CIII-like C-terminal" evidence="3">
    <location>
        <begin position="363"/>
        <end position="471"/>
    </location>
</feature>
<dbReference type="InterPro" id="IPR010610">
    <property type="entry name" value="EryCIII-like_C"/>
</dbReference>
<dbReference type="GO" id="GO:0008194">
    <property type="term" value="F:UDP-glycosyltransferase activity"/>
    <property type="evidence" value="ECO:0007669"/>
    <property type="project" value="InterPro"/>
</dbReference>
<evidence type="ECO:0000256" key="1">
    <source>
        <dbReference type="ARBA" id="ARBA00022676"/>
    </source>
</evidence>
<dbReference type="GO" id="GO:0016758">
    <property type="term" value="F:hexosyltransferase activity"/>
    <property type="evidence" value="ECO:0007669"/>
    <property type="project" value="UniProtKB-ARBA"/>
</dbReference>
<gene>
    <name evidence="4" type="ORF">J3R30DRAFT_3364789</name>
</gene>
<evidence type="ECO:0000313" key="4">
    <source>
        <dbReference type="EMBL" id="KAJ4485406.1"/>
    </source>
</evidence>
<dbReference type="Proteomes" id="UP001150266">
    <property type="component" value="Unassembled WGS sequence"/>
</dbReference>
<dbReference type="PANTHER" id="PTHR48043:SF145">
    <property type="entry name" value="FI06409P-RELATED"/>
    <property type="match status" value="1"/>
</dbReference>
<sequence>MSRHILLTTNCEYGQANVVLALAYELATRPGVKVAIASFAALDKRVTQLQTQLRDAGHESSDISFHLLPGRGHIEAVGMTRLDTPHGPGVKQALHSFRYAPSMLLPWTETEYMEQLRTIEGIIHKFEPEVVVVEWFHRAGQDVCKKLGLKFFVITPNSPKDLIGFRQPWAAGLWKFPAYVLAVSCSPLLLFDDTSINRLSSGYTYPLRWSKLIPNMFINLMLILGIRLSPVVHKADRMRKIYNEAIPPILVDPEIQYLCPSTPALDFPVVIPDNIILCGPLVMPTASIQTVDPELTAWLDLAPTVLVNLGSHVTFDCSAIREFASGFRPLLQSHPNIQILWKLRPEGDVQEALDKHIESDVDIQGRVQIVHWLQSEPFAILQHPNIICSVHHGGANSFFEAVSAGVPQVVLPVWYDTYDYATRAEWLGIGLWGSHSSAPQAEASEFGEALLRVAGSGADGFRAQAKNLAESCRTRYTGRVRAADEILGL</sequence>
<reference evidence="4" key="1">
    <citation type="submission" date="2022-08" db="EMBL/GenBank/DDBJ databases">
        <title>A Global Phylogenomic Analysis of the Shiitake Genus Lentinula.</title>
        <authorList>
            <consortium name="DOE Joint Genome Institute"/>
            <person name="Sierra-Patev S."/>
            <person name="Min B."/>
            <person name="Naranjo-Ortiz M."/>
            <person name="Looney B."/>
            <person name="Konkel Z."/>
            <person name="Slot J.C."/>
            <person name="Sakamoto Y."/>
            <person name="Steenwyk J.L."/>
            <person name="Rokas A."/>
            <person name="Carro J."/>
            <person name="Camarero S."/>
            <person name="Ferreira P."/>
            <person name="Molpeceres G."/>
            <person name="Ruiz-Duenas F.J."/>
            <person name="Serrano A."/>
            <person name="Henrissat B."/>
            <person name="Drula E."/>
            <person name="Hughes K.W."/>
            <person name="Mata J.L."/>
            <person name="Ishikawa N.K."/>
            <person name="Vargas-Isla R."/>
            <person name="Ushijima S."/>
            <person name="Smith C.A."/>
            <person name="Ahrendt S."/>
            <person name="Andreopoulos W."/>
            <person name="He G."/>
            <person name="Labutti K."/>
            <person name="Lipzen A."/>
            <person name="Ng V."/>
            <person name="Riley R."/>
            <person name="Sandor L."/>
            <person name="Barry K."/>
            <person name="Martinez A.T."/>
            <person name="Xiao Y."/>
            <person name="Gibbons J.G."/>
            <person name="Terashima K."/>
            <person name="Grigoriev I.V."/>
            <person name="Hibbett D.S."/>
        </authorList>
    </citation>
    <scope>NUCLEOTIDE SEQUENCE</scope>
    <source>
        <strain evidence="4">JLM2183</strain>
    </source>
</reference>
<dbReference type="InterPro" id="IPR050271">
    <property type="entry name" value="UDP-glycosyltransferase"/>
</dbReference>
<dbReference type="PANTHER" id="PTHR48043">
    <property type="entry name" value="EG:EG0003.4 PROTEIN-RELATED"/>
    <property type="match status" value="1"/>
</dbReference>
<dbReference type="EMBL" id="JAOTPV010000003">
    <property type="protein sequence ID" value="KAJ4485406.1"/>
    <property type="molecule type" value="Genomic_DNA"/>
</dbReference>
<keyword evidence="1" id="KW-0328">Glycosyltransferase</keyword>
<keyword evidence="5" id="KW-1185">Reference proteome</keyword>
<dbReference type="SUPFAM" id="SSF53756">
    <property type="entry name" value="UDP-Glycosyltransferase/glycogen phosphorylase"/>
    <property type="match status" value="1"/>
</dbReference>
<dbReference type="OrthoDB" id="5835829at2759"/>
<evidence type="ECO:0000259" key="3">
    <source>
        <dbReference type="Pfam" id="PF06722"/>
    </source>
</evidence>